<evidence type="ECO:0000313" key="3">
    <source>
        <dbReference type="Proteomes" id="UP001185704"/>
    </source>
</evidence>
<dbReference type="EMBL" id="JAWLJK010000001">
    <property type="protein sequence ID" value="MDV6162844.1"/>
    <property type="molecule type" value="Genomic_DNA"/>
</dbReference>
<dbReference type="InterPro" id="IPR032558">
    <property type="entry name" value="DUF4934"/>
</dbReference>
<dbReference type="Proteomes" id="UP001185704">
    <property type="component" value="Unassembled WGS sequence"/>
</dbReference>
<feature type="domain" description="DUF4934" evidence="1">
    <location>
        <begin position="43"/>
        <end position="107"/>
    </location>
</feature>
<evidence type="ECO:0000313" key="2">
    <source>
        <dbReference type="EMBL" id="MDV6162844.1"/>
    </source>
</evidence>
<keyword evidence="3" id="KW-1185">Reference proteome</keyword>
<organism evidence="2 3">
    <name type="scientific">Bacteroides hominis</name>
    <dbReference type="NCBI Taxonomy" id="2763023"/>
    <lineage>
        <taxon>Bacteria</taxon>
        <taxon>Pseudomonadati</taxon>
        <taxon>Bacteroidota</taxon>
        <taxon>Bacteroidia</taxon>
        <taxon>Bacteroidales</taxon>
        <taxon>Bacteroidaceae</taxon>
        <taxon>Bacteroides</taxon>
    </lineage>
</organism>
<accession>A0ABU4A382</accession>
<protein>
    <submittedName>
        <fullName evidence="2">DUF4934 domain-containing protein</fullName>
    </submittedName>
</protein>
<gene>
    <name evidence="2" type="ORF">R3O81_01990</name>
</gene>
<proteinExistence type="predicted"/>
<dbReference type="Pfam" id="PF16288">
    <property type="entry name" value="DUF4934"/>
    <property type="match status" value="1"/>
</dbReference>
<dbReference type="PROSITE" id="PS51257">
    <property type="entry name" value="PROKAR_LIPOPROTEIN"/>
    <property type="match status" value="1"/>
</dbReference>
<dbReference type="RefSeq" id="WP_317467081.1">
    <property type="nucleotide sequence ID" value="NZ_CP192717.1"/>
</dbReference>
<evidence type="ECO:0000259" key="1">
    <source>
        <dbReference type="Pfam" id="PF16288"/>
    </source>
</evidence>
<name>A0ABU4A382_9BACE</name>
<reference evidence="2" key="1">
    <citation type="submission" date="2023-09" db="EMBL/GenBank/DDBJ databases">
        <title>Upregulation of the cfiA carbapenemase gene in a Bacteroides hominis strain by the novel integrative and conjugative element Tn7563.</title>
        <authorList>
            <person name="Stubhaug T."/>
            <person name="Zecic N."/>
            <person name="Skaare D."/>
        </authorList>
    </citation>
    <scope>NUCLEOTIDE SEQUENCE [LARGE SCALE GENOMIC DNA]</scope>
    <source>
        <strain evidence="2">Tbg-245</strain>
    </source>
</reference>
<sequence>MKILYVVFICVLCSCAKGDELDNKINVCAAMNSLGKISAQTISSDVKYVVLETNDSTLVGQMPDVCVLDHFILVSSVNQCLKLFDRFTGKFIRDIGHVGADPHGYAKDS</sequence>
<comment type="caution">
    <text evidence="2">The sequence shown here is derived from an EMBL/GenBank/DDBJ whole genome shotgun (WGS) entry which is preliminary data.</text>
</comment>